<name>A0A329R6H7_9STRA</name>
<dbReference type="VEuPathDB" id="FungiDB:PC110_g23344"/>
<dbReference type="EMBL" id="RCMI01001604">
    <property type="protein sequence ID" value="KAG2883077.1"/>
    <property type="molecule type" value="Genomic_DNA"/>
</dbReference>
<accession>A0A329R6H7</accession>
<dbReference type="Proteomes" id="UP000736787">
    <property type="component" value="Unassembled WGS sequence"/>
</dbReference>
<evidence type="ECO:0000313" key="8">
    <source>
        <dbReference type="Proteomes" id="UP000251314"/>
    </source>
</evidence>
<dbReference type="EMBL" id="RCMG01000865">
    <property type="protein sequence ID" value="KAG2844240.1"/>
    <property type="molecule type" value="Genomic_DNA"/>
</dbReference>
<dbReference type="AlphaFoldDB" id="A0A329R6H7"/>
<evidence type="ECO:0000313" key="2">
    <source>
        <dbReference type="EMBL" id="KAG2844240.1"/>
    </source>
</evidence>
<evidence type="ECO:0000313" key="5">
    <source>
        <dbReference type="EMBL" id="KAG2962852.1"/>
    </source>
</evidence>
<dbReference type="Proteomes" id="UP000760860">
    <property type="component" value="Unassembled WGS sequence"/>
</dbReference>
<dbReference type="EMBL" id="RCMV01000892">
    <property type="protein sequence ID" value="KAG3211949.1"/>
    <property type="molecule type" value="Genomic_DNA"/>
</dbReference>
<keyword evidence="8" id="KW-1185">Reference proteome</keyword>
<dbReference type="Proteomes" id="UP000697107">
    <property type="component" value="Unassembled WGS sequence"/>
</dbReference>
<dbReference type="Pfam" id="PF07727">
    <property type="entry name" value="RVT_2"/>
    <property type="match status" value="1"/>
</dbReference>
<dbReference type="Proteomes" id="UP000735874">
    <property type="component" value="Unassembled WGS sequence"/>
</dbReference>
<dbReference type="EMBL" id="RCMK01000810">
    <property type="protein sequence ID" value="KAG2911602.1"/>
    <property type="molecule type" value="Genomic_DNA"/>
</dbReference>
<protein>
    <recommendedName>
        <fullName evidence="1">Reverse transcriptase Ty1/copia-type domain-containing protein</fullName>
    </recommendedName>
</protein>
<reference evidence="7 8" key="1">
    <citation type="submission" date="2018-01" db="EMBL/GenBank/DDBJ databases">
        <title>Draft genome of the strawberry crown rot pathogen Phytophthora cactorum.</title>
        <authorList>
            <person name="Armitage A.D."/>
            <person name="Lysoe E."/>
            <person name="Nellist C.F."/>
            <person name="Harrison R.J."/>
            <person name="Brurberg M.B."/>
        </authorList>
    </citation>
    <scope>NUCLEOTIDE SEQUENCE [LARGE SCALE GENOMIC DNA]</scope>
    <source>
        <strain evidence="7 8">10300</strain>
    </source>
</reference>
<sequence>MDKKGNYICVCLYVDDMIIAAKTSKEIQEVKMAPTYSFMMKALGEAKYILGMEIDHALTNRADSLLRRRGEPV</sequence>
<evidence type="ECO:0000313" key="7">
    <source>
        <dbReference type="EMBL" id="RAW20214.1"/>
    </source>
</evidence>
<evidence type="ECO:0000313" key="4">
    <source>
        <dbReference type="EMBL" id="KAG2911602.1"/>
    </source>
</evidence>
<proteinExistence type="predicted"/>
<comment type="caution">
    <text evidence="7">The sequence shown here is derived from an EMBL/GenBank/DDBJ whole genome shotgun (WGS) entry which is preliminary data.</text>
</comment>
<feature type="domain" description="Reverse transcriptase Ty1/copia-type" evidence="1">
    <location>
        <begin position="6"/>
        <end position="55"/>
    </location>
</feature>
<dbReference type="Proteomes" id="UP000774804">
    <property type="component" value="Unassembled WGS sequence"/>
</dbReference>
<dbReference type="Proteomes" id="UP000251314">
    <property type="component" value="Unassembled WGS sequence"/>
</dbReference>
<reference evidence="2" key="2">
    <citation type="submission" date="2018-10" db="EMBL/GenBank/DDBJ databases">
        <title>Effector identification in a new, highly contiguous assembly of the strawberry crown rot pathogen Phytophthora cactorum.</title>
        <authorList>
            <person name="Armitage A.D."/>
            <person name="Nellist C.F."/>
            <person name="Bates H."/>
            <person name="Vickerstaff R.J."/>
            <person name="Harrison R.J."/>
        </authorList>
    </citation>
    <scope>NUCLEOTIDE SEQUENCE</scope>
    <source>
        <strain evidence="2">15-7</strain>
        <strain evidence="3">4032</strain>
        <strain evidence="4">4040</strain>
        <strain evidence="5">P415</strain>
        <strain evidence="6">P421</strain>
    </source>
</reference>
<evidence type="ECO:0000259" key="1">
    <source>
        <dbReference type="Pfam" id="PF07727"/>
    </source>
</evidence>
<dbReference type="InterPro" id="IPR013103">
    <property type="entry name" value="RVT_2"/>
</dbReference>
<dbReference type="OrthoDB" id="122042at2759"/>
<organism evidence="7 8">
    <name type="scientific">Phytophthora cactorum</name>
    <dbReference type="NCBI Taxonomy" id="29920"/>
    <lineage>
        <taxon>Eukaryota</taxon>
        <taxon>Sar</taxon>
        <taxon>Stramenopiles</taxon>
        <taxon>Oomycota</taxon>
        <taxon>Peronosporomycetes</taxon>
        <taxon>Peronosporales</taxon>
        <taxon>Peronosporaceae</taxon>
        <taxon>Phytophthora</taxon>
    </lineage>
</organism>
<dbReference type="EMBL" id="MJFZ01003244">
    <property type="protein sequence ID" value="RAW20214.1"/>
    <property type="molecule type" value="Genomic_DNA"/>
</dbReference>
<gene>
    <name evidence="7" type="ORF">PC110_g23344</name>
    <name evidence="2" type="ORF">PC113_g18433</name>
    <name evidence="3" type="ORF">PC115_g21737</name>
    <name evidence="4" type="ORF">PC117_g19111</name>
    <name evidence="5" type="ORF">PC118_g21206</name>
    <name evidence="6" type="ORF">PC129_g17083</name>
</gene>
<evidence type="ECO:0000313" key="3">
    <source>
        <dbReference type="EMBL" id="KAG2883077.1"/>
    </source>
</evidence>
<dbReference type="EMBL" id="RCML01001406">
    <property type="protein sequence ID" value="KAG2962852.1"/>
    <property type="molecule type" value="Genomic_DNA"/>
</dbReference>
<evidence type="ECO:0000313" key="6">
    <source>
        <dbReference type="EMBL" id="KAG3211949.1"/>
    </source>
</evidence>